<feature type="non-terminal residue" evidence="1">
    <location>
        <position position="186"/>
    </location>
</feature>
<organism evidence="2">
    <name type="scientific">Perkinsus marinus (strain ATCC 50983 / TXsc)</name>
    <dbReference type="NCBI Taxonomy" id="423536"/>
    <lineage>
        <taxon>Eukaryota</taxon>
        <taxon>Sar</taxon>
        <taxon>Alveolata</taxon>
        <taxon>Perkinsozoa</taxon>
        <taxon>Perkinsea</taxon>
        <taxon>Perkinsida</taxon>
        <taxon>Perkinsidae</taxon>
        <taxon>Perkinsus</taxon>
    </lineage>
</organism>
<dbReference type="OrthoDB" id="446230at2759"/>
<dbReference type="EMBL" id="GG678480">
    <property type="protein sequence ID" value="EER09285.1"/>
    <property type="molecule type" value="Genomic_DNA"/>
</dbReference>
<dbReference type="GeneID" id="9065629"/>
<evidence type="ECO:0000313" key="2">
    <source>
        <dbReference type="Proteomes" id="UP000007800"/>
    </source>
</evidence>
<dbReference type="InParanoid" id="C5L1V8"/>
<evidence type="ECO:0000313" key="1">
    <source>
        <dbReference type="EMBL" id="EER09285.1"/>
    </source>
</evidence>
<accession>C5L1V8</accession>
<dbReference type="Proteomes" id="UP000007800">
    <property type="component" value="Unassembled WGS sequence"/>
</dbReference>
<proteinExistence type="predicted"/>
<gene>
    <name evidence="1" type="ORF">Pmar_PMAR017987</name>
</gene>
<keyword evidence="2" id="KW-1185">Reference proteome</keyword>
<dbReference type="AlphaFoldDB" id="C5L1V8"/>
<protein>
    <submittedName>
        <fullName evidence="1">Uncharacterized protein</fullName>
    </submittedName>
</protein>
<dbReference type="RefSeq" id="XP_002777469.1">
    <property type="nucleotide sequence ID" value="XM_002777423.1"/>
</dbReference>
<name>C5L1V8_PERM5</name>
<sequence length="186" mass="21257">MLAFALYLCCDYQEAYGHESNLIRCCIRWTPSKQQHPSEIPIKIKGTYLIDDKWVGLFPQAEFGGPFDDIPLEGIKRGDATGYHWNAMLLRPPGTALFKFVLPNSDEVVCEALPKIGKTEKEEGIHNIIHFKWDAPITEDPQCVFDKTSTDVSSADDERPTDPRFKEDWGKLKLSWLIEEDEVNVK</sequence>
<reference evidence="1 2" key="1">
    <citation type="submission" date="2008-07" db="EMBL/GenBank/DDBJ databases">
        <authorList>
            <person name="El-Sayed N."/>
            <person name="Caler E."/>
            <person name="Inman J."/>
            <person name="Amedeo P."/>
            <person name="Hass B."/>
            <person name="Wortman J."/>
        </authorList>
    </citation>
    <scope>NUCLEOTIDE SEQUENCE [LARGE SCALE GENOMIC DNA]</scope>
    <source>
        <strain evidence="2">ATCC 50983 / TXsc</strain>
    </source>
</reference>